<organism evidence="1 2">
    <name type="scientific">Mya arenaria</name>
    <name type="common">Soft-shell clam</name>
    <dbReference type="NCBI Taxonomy" id="6604"/>
    <lineage>
        <taxon>Eukaryota</taxon>
        <taxon>Metazoa</taxon>
        <taxon>Spiralia</taxon>
        <taxon>Lophotrochozoa</taxon>
        <taxon>Mollusca</taxon>
        <taxon>Bivalvia</taxon>
        <taxon>Autobranchia</taxon>
        <taxon>Heteroconchia</taxon>
        <taxon>Euheterodonta</taxon>
        <taxon>Imparidentia</taxon>
        <taxon>Neoheterodontei</taxon>
        <taxon>Myida</taxon>
        <taxon>Myoidea</taxon>
        <taxon>Myidae</taxon>
        <taxon>Mya</taxon>
    </lineage>
</organism>
<evidence type="ECO:0000313" key="1">
    <source>
        <dbReference type="EMBL" id="WAR06004.1"/>
    </source>
</evidence>
<keyword evidence="2" id="KW-1185">Reference proteome</keyword>
<dbReference type="Proteomes" id="UP001164746">
    <property type="component" value="Chromosome 5"/>
</dbReference>
<gene>
    <name evidence="1" type="ORF">MAR_021373</name>
</gene>
<protein>
    <submittedName>
        <fullName evidence="1">Uncharacterized protein</fullName>
    </submittedName>
</protein>
<evidence type="ECO:0000313" key="2">
    <source>
        <dbReference type="Proteomes" id="UP001164746"/>
    </source>
</evidence>
<name>A0ABY7EC67_MYAAR</name>
<reference evidence="1" key="1">
    <citation type="submission" date="2022-11" db="EMBL/GenBank/DDBJ databases">
        <title>Centuries of genome instability and evolution in soft-shell clam transmissible cancer (bioRxiv).</title>
        <authorList>
            <person name="Hart S.F.M."/>
            <person name="Yonemitsu M.A."/>
            <person name="Giersch R.M."/>
            <person name="Beal B.F."/>
            <person name="Arriagada G."/>
            <person name="Davis B.W."/>
            <person name="Ostrander E.A."/>
            <person name="Goff S.P."/>
            <person name="Metzger M.J."/>
        </authorList>
    </citation>
    <scope>NUCLEOTIDE SEQUENCE</scope>
    <source>
        <strain evidence="1">MELC-2E11</strain>
        <tissue evidence="1">Siphon/mantle</tissue>
    </source>
</reference>
<dbReference type="EMBL" id="CP111016">
    <property type="protein sequence ID" value="WAR06004.1"/>
    <property type="molecule type" value="Genomic_DNA"/>
</dbReference>
<proteinExistence type="predicted"/>
<sequence>MANKRGASTADTPQQIIQDISVYCTQYRASTEKTFNGLLNAYRQECLTKNLCGQINNFFCGLRLLVAIADVCEASTSIFENNYESGDLGSAIDPHLNRYRKAECGTLR</sequence>
<accession>A0ABY7EC67</accession>